<dbReference type="PROSITE" id="PS51891">
    <property type="entry name" value="CENP_V_GFA"/>
    <property type="match status" value="1"/>
</dbReference>
<evidence type="ECO:0000256" key="4">
    <source>
        <dbReference type="ARBA" id="ARBA00023239"/>
    </source>
</evidence>
<protein>
    <submittedName>
        <fullName evidence="6">GFA family protein</fullName>
    </submittedName>
</protein>
<dbReference type="InterPro" id="IPR006913">
    <property type="entry name" value="CENP-V/GFA"/>
</dbReference>
<sequence length="139" mass="15087">MTHEPRITGGCLCGACRYTSDGTPLNVRACHCRQCQKATGSAFYARVIMPLDGLHVSGPVSWYDAESGLRRGFCSQCGSTLFSARPSAGTVGIALGSLDEPDRFEPTEHIWTSRKQAWLSIDDGRPQYDEGIPPVVAPR</sequence>
<keyword evidence="4" id="KW-0456">Lyase</keyword>
<dbReference type="AlphaFoldDB" id="A0A2N7WB12"/>
<reference evidence="6 7" key="1">
    <citation type="submission" date="2018-01" db="EMBL/GenBank/DDBJ databases">
        <title>Whole genome analyses suggest that Burkholderia sensu lato contains two further novel genera in the rhizoxinica-symbiotica group Mycetohabitans gen. nov., and Trinickia gen. nov.: implications for the evolution of diazotrophy and nodulation in the Burkholderiaceae.</title>
        <authorList>
            <person name="Estrada-de los Santos P."/>
            <person name="Palmer M."/>
            <person name="Chavez-Ramirez B."/>
            <person name="Beukes C."/>
            <person name="Steenkamp E.T."/>
            <person name="Hirsch A.M."/>
            <person name="Manyaka P."/>
            <person name="Maluk M."/>
            <person name="Lafos M."/>
            <person name="Crook M."/>
            <person name="Gross E."/>
            <person name="Simon M.F."/>
            <person name="Bueno dos Reis Junior F."/>
            <person name="Poole P.S."/>
            <person name="Venter S.N."/>
            <person name="James E.K."/>
        </authorList>
    </citation>
    <scope>NUCLEOTIDE SEQUENCE [LARGE SCALE GENOMIC DNA]</scope>
    <source>
        <strain evidence="6 7">GP25-8</strain>
    </source>
</reference>
<dbReference type="InterPro" id="IPR011057">
    <property type="entry name" value="Mss4-like_sf"/>
</dbReference>
<accession>A0A2N7WB12</accession>
<comment type="similarity">
    <text evidence="1">Belongs to the Gfa family.</text>
</comment>
<dbReference type="EMBL" id="PNYB01000004">
    <property type="protein sequence ID" value="PMS26581.1"/>
    <property type="molecule type" value="Genomic_DNA"/>
</dbReference>
<keyword evidence="2" id="KW-0479">Metal-binding</keyword>
<feature type="domain" description="CENP-V/GFA" evidence="5">
    <location>
        <begin position="7"/>
        <end position="108"/>
    </location>
</feature>
<dbReference type="GO" id="GO:0046872">
    <property type="term" value="F:metal ion binding"/>
    <property type="evidence" value="ECO:0007669"/>
    <property type="project" value="UniProtKB-KW"/>
</dbReference>
<dbReference type="GO" id="GO:0016846">
    <property type="term" value="F:carbon-sulfur lyase activity"/>
    <property type="evidence" value="ECO:0007669"/>
    <property type="project" value="InterPro"/>
</dbReference>
<evidence type="ECO:0000256" key="3">
    <source>
        <dbReference type="ARBA" id="ARBA00022833"/>
    </source>
</evidence>
<keyword evidence="3" id="KW-0862">Zinc</keyword>
<dbReference type="PANTHER" id="PTHR33337:SF40">
    <property type="entry name" value="CENP-V_GFA DOMAIN-CONTAINING PROTEIN-RELATED"/>
    <property type="match status" value="1"/>
</dbReference>
<dbReference type="PANTHER" id="PTHR33337">
    <property type="entry name" value="GFA DOMAIN-CONTAINING PROTEIN"/>
    <property type="match status" value="1"/>
</dbReference>
<name>A0A2N7WB12_9BURK</name>
<dbReference type="Gene3D" id="3.90.1590.10">
    <property type="entry name" value="glutathione-dependent formaldehyde- activating enzyme (gfa)"/>
    <property type="match status" value="1"/>
</dbReference>
<comment type="caution">
    <text evidence="6">The sequence shown here is derived from an EMBL/GenBank/DDBJ whole genome shotgun (WGS) entry which is preliminary data.</text>
</comment>
<evidence type="ECO:0000313" key="7">
    <source>
        <dbReference type="Proteomes" id="UP000235347"/>
    </source>
</evidence>
<dbReference type="SUPFAM" id="SSF51316">
    <property type="entry name" value="Mss4-like"/>
    <property type="match status" value="1"/>
</dbReference>
<evidence type="ECO:0000313" key="6">
    <source>
        <dbReference type="EMBL" id="PMS26581.1"/>
    </source>
</evidence>
<dbReference type="RefSeq" id="WP_102608971.1">
    <property type="nucleotide sequence ID" value="NZ_CADIKD010000011.1"/>
</dbReference>
<keyword evidence="7" id="KW-1185">Reference proteome</keyword>
<organism evidence="6 7">
    <name type="scientific">Trinickia soli</name>
    <dbReference type="NCBI Taxonomy" id="380675"/>
    <lineage>
        <taxon>Bacteria</taxon>
        <taxon>Pseudomonadati</taxon>
        <taxon>Pseudomonadota</taxon>
        <taxon>Betaproteobacteria</taxon>
        <taxon>Burkholderiales</taxon>
        <taxon>Burkholderiaceae</taxon>
        <taxon>Trinickia</taxon>
    </lineage>
</organism>
<proteinExistence type="inferred from homology"/>
<dbReference type="Pfam" id="PF04828">
    <property type="entry name" value="GFA"/>
    <property type="match status" value="1"/>
</dbReference>
<gene>
    <name evidence="6" type="ORF">C0Z19_06480</name>
</gene>
<evidence type="ECO:0000259" key="5">
    <source>
        <dbReference type="PROSITE" id="PS51891"/>
    </source>
</evidence>
<evidence type="ECO:0000256" key="1">
    <source>
        <dbReference type="ARBA" id="ARBA00005495"/>
    </source>
</evidence>
<evidence type="ECO:0000256" key="2">
    <source>
        <dbReference type="ARBA" id="ARBA00022723"/>
    </source>
</evidence>
<dbReference type="Proteomes" id="UP000235347">
    <property type="component" value="Unassembled WGS sequence"/>
</dbReference>